<evidence type="ECO:0000256" key="1">
    <source>
        <dbReference type="SAM" id="MobiDB-lite"/>
    </source>
</evidence>
<feature type="region of interest" description="Disordered" evidence="1">
    <location>
        <begin position="1"/>
        <end position="35"/>
    </location>
</feature>
<keyword evidence="3" id="KW-1185">Reference proteome</keyword>
<sequence>MPGSASAPASASASAMDPKHHRRSHTYMPQHHSRYPTAQPPVWVVQPSVRSAGPFGCPKLCGDAPCCKEQSSSPRDQPALAHPELSEFLGPAVFPSGCRISSRRKDRTLGTCQQLDASALDRPDQSAQKPPWCMLITSLSHQSTIRHWPKPPSHHISITIYTATPRPVRMLAWWPTGIPRRTQVQTSLSLPLSLPVSAVAANIIHLFSAHRTLHVIPAMSQAVDQIDKEGARGRLLAVTVFGHCPRGTEAFPPFEAKSDVPQGLPAKLLEPPCTIKFTSTVHSNCKFLPVLDPAPTPMTSKSQ</sequence>
<reference evidence="2 3" key="1">
    <citation type="journal article" date="2014" name="BMC Genomics">
        <title>Comparative genome sequencing reveals chemotype-specific gene clusters in the toxigenic black mold Stachybotrys.</title>
        <authorList>
            <person name="Semeiks J."/>
            <person name="Borek D."/>
            <person name="Otwinowski Z."/>
            <person name="Grishin N.V."/>
        </authorList>
    </citation>
    <scope>NUCLEOTIDE SEQUENCE [LARGE SCALE GENOMIC DNA]</scope>
    <source>
        <strain evidence="3">CBS 109288 / IBT 7711</strain>
    </source>
</reference>
<protein>
    <submittedName>
        <fullName evidence="2">Uncharacterized protein</fullName>
    </submittedName>
</protein>
<evidence type="ECO:0000313" key="2">
    <source>
        <dbReference type="EMBL" id="KEY70658.1"/>
    </source>
</evidence>
<dbReference type="AlphaFoldDB" id="A0A084AZC9"/>
<gene>
    <name evidence="2" type="ORF">S7711_10557</name>
</gene>
<evidence type="ECO:0000313" key="3">
    <source>
        <dbReference type="Proteomes" id="UP000028045"/>
    </source>
</evidence>
<dbReference type="EMBL" id="KL648431">
    <property type="protein sequence ID" value="KEY70658.1"/>
    <property type="molecule type" value="Genomic_DNA"/>
</dbReference>
<dbReference type="Proteomes" id="UP000028045">
    <property type="component" value="Unassembled WGS sequence"/>
</dbReference>
<dbReference type="HOGENOM" id="CLU_918821_0_0_1"/>
<organism evidence="2 3">
    <name type="scientific">Stachybotrys chartarum (strain CBS 109288 / IBT 7711)</name>
    <name type="common">Toxic black mold</name>
    <name type="synonym">Stilbospora chartarum</name>
    <dbReference type="NCBI Taxonomy" id="1280523"/>
    <lineage>
        <taxon>Eukaryota</taxon>
        <taxon>Fungi</taxon>
        <taxon>Dikarya</taxon>
        <taxon>Ascomycota</taxon>
        <taxon>Pezizomycotina</taxon>
        <taxon>Sordariomycetes</taxon>
        <taxon>Hypocreomycetidae</taxon>
        <taxon>Hypocreales</taxon>
        <taxon>Stachybotryaceae</taxon>
        <taxon>Stachybotrys</taxon>
    </lineage>
</organism>
<feature type="compositionally biased region" description="Low complexity" evidence="1">
    <location>
        <begin position="1"/>
        <end position="15"/>
    </location>
</feature>
<accession>A0A084AZC9</accession>
<name>A0A084AZC9_STACB</name>
<proteinExistence type="predicted"/>